<evidence type="ECO:0000313" key="2">
    <source>
        <dbReference type="Proteomes" id="UP001333818"/>
    </source>
</evidence>
<dbReference type="Proteomes" id="UP001333818">
    <property type="component" value="Unassembled WGS sequence"/>
</dbReference>
<keyword evidence="2" id="KW-1185">Reference proteome</keyword>
<proteinExistence type="predicted"/>
<evidence type="ECO:0008006" key="3">
    <source>
        <dbReference type="Google" id="ProtNLM"/>
    </source>
</evidence>
<reference evidence="1" key="1">
    <citation type="submission" date="2024-01" db="EMBL/GenBank/DDBJ databases">
        <title>Bank of Algae and Cyanobacteria of the Azores (BACA) strain genomes.</title>
        <authorList>
            <person name="Luz R."/>
            <person name="Cordeiro R."/>
            <person name="Fonseca A."/>
            <person name="Goncalves V."/>
        </authorList>
    </citation>
    <scope>NUCLEOTIDE SEQUENCE</scope>
    <source>
        <strain evidence="1">BACA0141</strain>
    </source>
</reference>
<comment type="caution">
    <text evidence="1">The sequence shown here is derived from an EMBL/GenBank/DDBJ whole genome shotgun (WGS) entry which is preliminary data.</text>
</comment>
<organism evidence="1 2">
    <name type="scientific">Tumidithrix elongata BACA0141</name>
    <dbReference type="NCBI Taxonomy" id="2716417"/>
    <lineage>
        <taxon>Bacteria</taxon>
        <taxon>Bacillati</taxon>
        <taxon>Cyanobacteriota</taxon>
        <taxon>Cyanophyceae</taxon>
        <taxon>Pseudanabaenales</taxon>
        <taxon>Pseudanabaenaceae</taxon>
        <taxon>Tumidithrix</taxon>
        <taxon>Tumidithrix elongata</taxon>
    </lineage>
</organism>
<name>A0AAW9Q570_9CYAN</name>
<protein>
    <recommendedName>
        <fullName evidence="3">Carrier domain-containing protein</fullName>
    </recommendedName>
</protein>
<dbReference type="Gene3D" id="1.10.1200.10">
    <property type="entry name" value="ACP-like"/>
    <property type="match status" value="1"/>
</dbReference>
<evidence type="ECO:0000313" key="1">
    <source>
        <dbReference type="EMBL" id="MEE3718018.1"/>
    </source>
</evidence>
<sequence>MERHFQEAIALENSKLATCLSVEILSQTGITHPNWYMTNANELSIEEIVKKLAEDLSDIPFEAIKLSDRLIKDLKIDGDDLSFVFIPELELKLSLKVPTQEWSKVYTIEDVINLLQKHTQ</sequence>
<dbReference type="RefSeq" id="WP_330484448.1">
    <property type="nucleotide sequence ID" value="NZ_JAZBJZ010000061.1"/>
</dbReference>
<gene>
    <name evidence="1" type="ORF">V2H45_14855</name>
</gene>
<dbReference type="EMBL" id="JAZBJZ010000061">
    <property type="protein sequence ID" value="MEE3718018.1"/>
    <property type="molecule type" value="Genomic_DNA"/>
</dbReference>
<dbReference type="AlphaFoldDB" id="A0AAW9Q570"/>
<dbReference type="InterPro" id="IPR036736">
    <property type="entry name" value="ACP-like_sf"/>
</dbReference>
<accession>A0AAW9Q570</accession>